<evidence type="ECO:0000313" key="14">
    <source>
        <dbReference type="EMBL" id="KAG6537268.1"/>
    </source>
</evidence>
<dbReference type="GO" id="GO:0015031">
    <property type="term" value="P:protein transport"/>
    <property type="evidence" value="ECO:0007669"/>
    <property type="project" value="UniProtKB-KW"/>
</dbReference>
<accession>A0A8J5I7C7</accession>
<evidence type="ECO:0000256" key="9">
    <source>
        <dbReference type="PROSITE-ProRule" id="PRU00290"/>
    </source>
</evidence>
<evidence type="ECO:0000256" key="3">
    <source>
        <dbReference type="ARBA" id="ARBA00022692"/>
    </source>
</evidence>
<evidence type="ECO:0000256" key="6">
    <source>
        <dbReference type="ARBA" id="ARBA00023136"/>
    </source>
</evidence>
<dbReference type="InterPro" id="IPR011990">
    <property type="entry name" value="TPR-like_helical_dom_sf"/>
</dbReference>
<keyword evidence="15" id="KW-1185">Reference proteome</keyword>
<dbReference type="Proteomes" id="UP000734854">
    <property type="component" value="Unassembled WGS sequence"/>
</dbReference>
<evidence type="ECO:0000313" key="15">
    <source>
        <dbReference type="Proteomes" id="UP000734854"/>
    </source>
</evidence>
<feature type="transmembrane region" description="Helical" evidence="11">
    <location>
        <begin position="6"/>
        <end position="24"/>
    </location>
</feature>
<dbReference type="InterPro" id="IPR011012">
    <property type="entry name" value="Longin-like_dom_sf"/>
</dbReference>
<evidence type="ECO:0000256" key="8">
    <source>
        <dbReference type="ARBA" id="ARBA00046280"/>
    </source>
</evidence>
<evidence type="ECO:0000256" key="5">
    <source>
        <dbReference type="ARBA" id="ARBA00022989"/>
    </source>
</evidence>
<proteinExistence type="inferred from homology"/>
<dbReference type="GO" id="GO:0016192">
    <property type="term" value="P:vesicle-mediated transport"/>
    <property type="evidence" value="ECO:0007669"/>
    <property type="project" value="InterPro"/>
</dbReference>
<dbReference type="Pfam" id="PF13774">
    <property type="entry name" value="Longin"/>
    <property type="match status" value="1"/>
</dbReference>
<evidence type="ECO:0000256" key="1">
    <source>
        <dbReference type="ARBA" id="ARBA00008025"/>
    </source>
</evidence>
<dbReference type="InterPro" id="IPR051097">
    <property type="entry name" value="Synaptobrevin-like_transport"/>
</dbReference>
<evidence type="ECO:0000256" key="11">
    <source>
        <dbReference type="SAM" id="Phobius"/>
    </source>
</evidence>
<evidence type="ECO:0000259" key="13">
    <source>
        <dbReference type="PROSITE" id="PS50892"/>
    </source>
</evidence>
<dbReference type="SUPFAM" id="SSF64356">
    <property type="entry name" value="SNARE-like"/>
    <property type="match status" value="1"/>
</dbReference>
<dbReference type="SMART" id="SM01270">
    <property type="entry name" value="Longin"/>
    <property type="match status" value="1"/>
</dbReference>
<dbReference type="Gene3D" id="3.30.450.50">
    <property type="entry name" value="Longin domain"/>
    <property type="match status" value="1"/>
</dbReference>
<organism evidence="14 15">
    <name type="scientific">Zingiber officinale</name>
    <name type="common">Ginger</name>
    <name type="synonym">Amomum zingiber</name>
    <dbReference type="NCBI Taxonomy" id="94328"/>
    <lineage>
        <taxon>Eukaryota</taxon>
        <taxon>Viridiplantae</taxon>
        <taxon>Streptophyta</taxon>
        <taxon>Embryophyta</taxon>
        <taxon>Tracheophyta</taxon>
        <taxon>Spermatophyta</taxon>
        <taxon>Magnoliopsida</taxon>
        <taxon>Liliopsida</taxon>
        <taxon>Zingiberales</taxon>
        <taxon>Zingiberaceae</taxon>
        <taxon>Zingiber</taxon>
    </lineage>
</organism>
<comment type="subcellular location">
    <subcellularLocation>
        <location evidence="8">Endomembrane system</location>
        <topology evidence="8">Single-pass type IV membrane protein</topology>
    </subcellularLocation>
</comment>
<dbReference type="Gene3D" id="1.25.40.10">
    <property type="entry name" value="Tetratricopeptide repeat domain"/>
    <property type="match status" value="1"/>
</dbReference>
<evidence type="ECO:0000256" key="10">
    <source>
        <dbReference type="PROSITE-ProRule" id="PRU00339"/>
    </source>
</evidence>
<dbReference type="PROSITE" id="PS00417">
    <property type="entry name" value="SYNAPTOBREVIN"/>
    <property type="match status" value="1"/>
</dbReference>
<dbReference type="PROSITE" id="PS50859">
    <property type="entry name" value="LONGIN"/>
    <property type="match status" value="1"/>
</dbReference>
<dbReference type="SMART" id="SM00028">
    <property type="entry name" value="TPR"/>
    <property type="match status" value="2"/>
</dbReference>
<dbReference type="GO" id="GO:0016020">
    <property type="term" value="C:membrane"/>
    <property type="evidence" value="ECO:0007669"/>
    <property type="project" value="InterPro"/>
</dbReference>
<keyword evidence="4" id="KW-0653">Protein transport</keyword>
<dbReference type="SUPFAM" id="SSF58038">
    <property type="entry name" value="SNARE fusion complex"/>
    <property type="match status" value="1"/>
</dbReference>
<dbReference type="EMBL" id="JACMSC010000001">
    <property type="protein sequence ID" value="KAG6537268.1"/>
    <property type="molecule type" value="Genomic_DNA"/>
</dbReference>
<keyword evidence="6 11" id="KW-0472">Membrane</keyword>
<dbReference type="InterPro" id="IPR010908">
    <property type="entry name" value="Longin_dom"/>
</dbReference>
<keyword evidence="3 11" id="KW-0812">Transmembrane</keyword>
<keyword evidence="5 11" id="KW-1133">Transmembrane helix</keyword>
<feature type="domain" description="V-SNARE coiled-coil homology" evidence="13">
    <location>
        <begin position="411"/>
        <end position="471"/>
    </location>
</feature>
<dbReference type="GO" id="GO:0005737">
    <property type="term" value="C:cytoplasm"/>
    <property type="evidence" value="ECO:0007669"/>
    <property type="project" value="UniProtKB-ARBA"/>
</dbReference>
<evidence type="ECO:0000256" key="7">
    <source>
        <dbReference type="ARBA" id="ARBA00037493"/>
    </source>
</evidence>
<dbReference type="PANTHER" id="PTHR21136:SF176">
    <property type="entry name" value="VESICLE-ASSOCIATED MEMBRANE PROTEIN 721"/>
    <property type="match status" value="1"/>
</dbReference>
<keyword evidence="10" id="KW-0802">TPR repeat</keyword>
<dbReference type="PRINTS" id="PR00219">
    <property type="entry name" value="SYNAPTOBREVN"/>
</dbReference>
<evidence type="ECO:0000259" key="12">
    <source>
        <dbReference type="PROSITE" id="PS50859"/>
    </source>
</evidence>
<dbReference type="InterPro" id="IPR042855">
    <property type="entry name" value="V_SNARE_CC"/>
</dbReference>
<evidence type="ECO:0000256" key="2">
    <source>
        <dbReference type="ARBA" id="ARBA00022448"/>
    </source>
</evidence>
<evidence type="ECO:0000256" key="4">
    <source>
        <dbReference type="ARBA" id="ARBA00022927"/>
    </source>
</evidence>
<dbReference type="SUPFAM" id="SSF48452">
    <property type="entry name" value="TPR-like"/>
    <property type="match status" value="1"/>
</dbReference>
<reference evidence="14 15" key="1">
    <citation type="submission" date="2020-08" db="EMBL/GenBank/DDBJ databases">
        <title>Plant Genome Project.</title>
        <authorList>
            <person name="Zhang R.-G."/>
        </authorList>
    </citation>
    <scope>NUCLEOTIDE SEQUENCE [LARGE SCALE GENOMIC DNA]</scope>
    <source>
        <tissue evidence="14">Rhizome</tissue>
    </source>
</reference>
<dbReference type="CDD" id="cd14824">
    <property type="entry name" value="Longin"/>
    <property type="match status" value="1"/>
</dbReference>
<dbReference type="AlphaFoldDB" id="A0A8J5I7C7"/>
<dbReference type="Pfam" id="PF00957">
    <property type="entry name" value="Synaptobrevin"/>
    <property type="match status" value="1"/>
</dbReference>
<dbReference type="InterPro" id="IPR001388">
    <property type="entry name" value="Synaptobrevin-like"/>
</dbReference>
<comment type="function">
    <text evidence="7">Involved in the targeting and/or fusion of transport vesicles to their target membrane.</text>
</comment>
<comment type="caution">
    <text evidence="14">The sequence shown here is derived from an EMBL/GenBank/DDBJ whole genome shotgun (WGS) entry which is preliminary data.</text>
</comment>
<feature type="transmembrane region" description="Helical" evidence="11">
    <location>
        <begin position="475"/>
        <end position="494"/>
    </location>
</feature>
<dbReference type="CDD" id="cd15843">
    <property type="entry name" value="R-SNARE"/>
    <property type="match status" value="1"/>
</dbReference>
<comment type="similarity">
    <text evidence="1">Belongs to the synaptobrevin family.</text>
</comment>
<dbReference type="FunFam" id="1.20.5.110:FF:000004">
    <property type="entry name" value="Vesicle-associated membrane protein 7"/>
    <property type="match status" value="1"/>
</dbReference>
<name>A0A8J5I7C7_ZINOF</name>
<dbReference type="PANTHER" id="PTHR21136">
    <property type="entry name" value="SNARE PROTEINS"/>
    <property type="match status" value="1"/>
</dbReference>
<protein>
    <submittedName>
        <fullName evidence="14">Uncharacterized protein</fullName>
    </submittedName>
</protein>
<sequence length="501" mass="55431">MAVDSSWLVQALILLLTLAAFYGLRSFPKRLTTRLLRPSYSVQARRHFIAGAQLLSRAGEARRKGDDSADALARSACDEAERAIALDPRDAAPYVLSALALDLLGLHLPALRSLDAALSPPASRSLEPRERGDAHFKRAELRLAVDRRKHLDPALADLLEAVRLNPENAKAFCLLGECYVEKGLPDEAKRAYETAIGIDDSLVAADEALRKMSATESDAIDGRWRESGSSRTKAHQSPILSRSPLLALPLLPSFFHPPSVPPPSVPPRSPSRAWVSASRRGEMGQQTLIYSFVARGTVILAEYTAFTGNFNSVASQCLQKLPSSNNRFTYNCDGHTFNYLVENGLTYCVVAVESAGKQIPIAFLERVKEDFSKKYGAKAATASANGLNREYKSKLKEHMQFCIDHPEEINKIAKVKAQVSEVKGVMMENIEKVLERGEKIELLVNKTDDLRSQAQDFRQQGTKLKRKMWVDNMKIKLAVFGIIALLILLIILSICPGFRCF</sequence>
<dbReference type="Gene3D" id="1.20.5.110">
    <property type="match status" value="1"/>
</dbReference>
<feature type="domain" description="Longin" evidence="12">
    <location>
        <begin position="292"/>
        <end position="395"/>
    </location>
</feature>
<keyword evidence="9" id="KW-0175">Coiled coil</keyword>
<dbReference type="FunFam" id="3.30.450.50:FF:000014">
    <property type="entry name" value="vesicle-associated membrane protein 727"/>
    <property type="match status" value="1"/>
</dbReference>
<dbReference type="PROSITE" id="PS50892">
    <property type="entry name" value="V_SNARE"/>
    <property type="match status" value="1"/>
</dbReference>
<dbReference type="InterPro" id="IPR019734">
    <property type="entry name" value="TPR_rpt"/>
</dbReference>
<keyword evidence="2" id="KW-0813">Transport</keyword>
<dbReference type="PROSITE" id="PS50005">
    <property type="entry name" value="TPR"/>
    <property type="match status" value="1"/>
</dbReference>
<dbReference type="GO" id="GO:0012505">
    <property type="term" value="C:endomembrane system"/>
    <property type="evidence" value="ECO:0007669"/>
    <property type="project" value="UniProtKB-SubCell"/>
</dbReference>
<dbReference type="Pfam" id="PF13181">
    <property type="entry name" value="TPR_8"/>
    <property type="match status" value="1"/>
</dbReference>
<gene>
    <name evidence="14" type="ORF">ZIOFF_002355</name>
</gene>
<feature type="repeat" description="TPR" evidence="10">
    <location>
        <begin position="169"/>
        <end position="202"/>
    </location>
</feature>